<gene>
    <name evidence="1" type="ORF">RND81_11G056600</name>
</gene>
<organism evidence="1 2">
    <name type="scientific">Saponaria officinalis</name>
    <name type="common">Common soapwort</name>
    <name type="synonym">Lychnis saponaria</name>
    <dbReference type="NCBI Taxonomy" id="3572"/>
    <lineage>
        <taxon>Eukaryota</taxon>
        <taxon>Viridiplantae</taxon>
        <taxon>Streptophyta</taxon>
        <taxon>Embryophyta</taxon>
        <taxon>Tracheophyta</taxon>
        <taxon>Spermatophyta</taxon>
        <taxon>Magnoliopsida</taxon>
        <taxon>eudicotyledons</taxon>
        <taxon>Gunneridae</taxon>
        <taxon>Pentapetalae</taxon>
        <taxon>Caryophyllales</taxon>
        <taxon>Caryophyllaceae</taxon>
        <taxon>Caryophylleae</taxon>
        <taxon>Saponaria</taxon>
    </lineage>
</organism>
<comment type="caution">
    <text evidence="1">The sequence shown here is derived from an EMBL/GenBank/DDBJ whole genome shotgun (WGS) entry which is preliminary data.</text>
</comment>
<name>A0AAW1HIJ5_SAPOF</name>
<sequence>MSNAKSIDTPSASNAHLFVAFAPKSAEEKAYMSRVPYANAVGSLMYAMVCTRPDLAQSVSMVSRFMGDLGKQHWQAVKRIFWYLKGTSDVGLIYGGVTECLLSGYSKSDYVRDVDSRRSMTGYVFTLVGSVVSWKATL</sequence>
<dbReference type="AlphaFoldDB" id="A0AAW1HIJ5"/>
<reference evidence="1" key="1">
    <citation type="submission" date="2024-03" db="EMBL/GenBank/DDBJ databases">
        <title>WGS assembly of Saponaria officinalis var. Norfolk2.</title>
        <authorList>
            <person name="Jenkins J."/>
            <person name="Shu S."/>
            <person name="Grimwood J."/>
            <person name="Barry K."/>
            <person name="Goodstein D."/>
            <person name="Schmutz J."/>
            <person name="Leebens-Mack J."/>
            <person name="Osbourn A."/>
        </authorList>
    </citation>
    <scope>NUCLEOTIDE SEQUENCE [LARGE SCALE GENOMIC DNA]</scope>
    <source>
        <strain evidence="1">JIC</strain>
    </source>
</reference>
<accession>A0AAW1HIJ5</accession>
<keyword evidence="2" id="KW-1185">Reference proteome</keyword>
<proteinExistence type="predicted"/>
<dbReference type="EMBL" id="JBDFQZ010000011">
    <property type="protein sequence ID" value="KAK9676132.1"/>
    <property type="molecule type" value="Genomic_DNA"/>
</dbReference>
<evidence type="ECO:0000313" key="2">
    <source>
        <dbReference type="Proteomes" id="UP001443914"/>
    </source>
</evidence>
<evidence type="ECO:0000313" key="1">
    <source>
        <dbReference type="EMBL" id="KAK9676132.1"/>
    </source>
</evidence>
<dbReference type="Proteomes" id="UP001443914">
    <property type="component" value="Unassembled WGS sequence"/>
</dbReference>
<evidence type="ECO:0008006" key="3">
    <source>
        <dbReference type="Google" id="ProtNLM"/>
    </source>
</evidence>
<protein>
    <recommendedName>
        <fullName evidence="3">Retrovirus-related Pol polyprotein from transposon TNT 1-94</fullName>
    </recommendedName>
</protein>
<dbReference type="PANTHER" id="PTHR11439">
    <property type="entry name" value="GAG-POL-RELATED RETROTRANSPOSON"/>
    <property type="match status" value="1"/>
</dbReference>